<accession>A0A0E9SBN3</accession>
<organism evidence="1">
    <name type="scientific">Anguilla anguilla</name>
    <name type="common">European freshwater eel</name>
    <name type="synonym">Muraena anguilla</name>
    <dbReference type="NCBI Taxonomy" id="7936"/>
    <lineage>
        <taxon>Eukaryota</taxon>
        <taxon>Metazoa</taxon>
        <taxon>Chordata</taxon>
        <taxon>Craniata</taxon>
        <taxon>Vertebrata</taxon>
        <taxon>Euteleostomi</taxon>
        <taxon>Actinopterygii</taxon>
        <taxon>Neopterygii</taxon>
        <taxon>Teleostei</taxon>
        <taxon>Anguilliformes</taxon>
        <taxon>Anguillidae</taxon>
        <taxon>Anguilla</taxon>
    </lineage>
</organism>
<evidence type="ECO:0000313" key="1">
    <source>
        <dbReference type="EMBL" id="JAH38691.1"/>
    </source>
</evidence>
<sequence>MLGLDVPSVSQDIDLPQCMNNTISSAKHRHADSLLSLYFP</sequence>
<reference evidence="1" key="1">
    <citation type="submission" date="2014-11" db="EMBL/GenBank/DDBJ databases">
        <authorList>
            <person name="Amaro Gonzalez C."/>
        </authorList>
    </citation>
    <scope>NUCLEOTIDE SEQUENCE</scope>
</reference>
<proteinExistence type="predicted"/>
<reference evidence="1" key="2">
    <citation type="journal article" date="2015" name="Fish Shellfish Immunol.">
        <title>Early steps in the European eel (Anguilla anguilla)-Vibrio vulnificus interaction in the gills: Role of the RtxA13 toxin.</title>
        <authorList>
            <person name="Callol A."/>
            <person name="Pajuelo D."/>
            <person name="Ebbesson L."/>
            <person name="Teles M."/>
            <person name="MacKenzie S."/>
            <person name="Amaro C."/>
        </authorList>
    </citation>
    <scope>NUCLEOTIDE SEQUENCE</scope>
</reference>
<name>A0A0E9SBN3_ANGAN</name>
<protein>
    <submittedName>
        <fullName evidence="1">Uncharacterized protein</fullName>
    </submittedName>
</protein>
<dbReference type="EMBL" id="GBXM01069886">
    <property type="protein sequence ID" value="JAH38691.1"/>
    <property type="molecule type" value="Transcribed_RNA"/>
</dbReference>
<dbReference type="AlphaFoldDB" id="A0A0E9SBN3"/>